<organism evidence="1 2">
    <name type="scientific">Thelephora ganbajun</name>
    <name type="common">Ganba fungus</name>
    <dbReference type="NCBI Taxonomy" id="370292"/>
    <lineage>
        <taxon>Eukaryota</taxon>
        <taxon>Fungi</taxon>
        <taxon>Dikarya</taxon>
        <taxon>Basidiomycota</taxon>
        <taxon>Agaricomycotina</taxon>
        <taxon>Agaricomycetes</taxon>
        <taxon>Thelephorales</taxon>
        <taxon>Thelephoraceae</taxon>
        <taxon>Thelephora</taxon>
    </lineage>
</organism>
<accession>A0ACB6Z0G6</accession>
<reference evidence="1" key="1">
    <citation type="submission" date="2019-10" db="EMBL/GenBank/DDBJ databases">
        <authorList>
            <consortium name="DOE Joint Genome Institute"/>
            <person name="Kuo A."/>
            <person name="Miyauchi S."/>
            <person name="Kiss E."/>
            <person name="Drula E."/>
            <person name="Kohler A."/>
            <person name="Sanchez-Garcia M."/>
            <person name="Andreopoulos B."/>
            <person name="Barry K.W."/>
            <person name="Bonito G."/>
            <person name="Buee M."/>
            <person name="Carver A."/>
            <person name="Chen C."/>
            <person name="Cichocki N."/>
            <person name="Clum A."/>
            <person name="Culley D."/>
            <person name="Crous P.W."/>
            <person name="Fauchery L."/>
            <person name="Girlanda M."/>
            <person name="Hayes R."/>
            <person name="Keri Z."/>
            <person name="Labutti K."/>
            <person name="Lipzen A."/>
            <person name="Lombard V."/>
            <person name="Magnuson J."/>
            <person name="Maillard F."/>
            <person name="Morin E."/>
            <person name="Murat C."/>
            <person name="Nolan M."/>
            <person name="Ohm R."/>
            <person name="Pangilinan J."/>
            <person name="Pereira M."/>
            <person name="Perotto S."/>
            <person name="Peter M."/>
            <person name="Riley R."/>
            <person name="Sitrit Y."/>
            <person name="Stielow B."/>
            <person name="Szollosi G."/>
            <person name="Zifcakova L."/>
            <person name="Stursova M."/>
            <person name="Spatafora J.W."/>
            <person name="Tedersoo L."/>
            <person name="Vaario L.-M."/>
            <person name="Yamada A."/>
            <person name="Yan M."/>
            <person name="Wang P."/>
            <person name="Xu J."/>
            <person name="Bruns T."/>
            <person name="Baldrian P."/>
            <person name="Vilgalys R."/>
            <person name="Henrissat B."/>
            <person name="Grigoriev I.V."/>
            <person name="Hibbett D."/>
            <person name="Nagy L.G."/>
            <person name="Martin F.M."/>
        </authorList>
    </citation>
    <scope>NUCLEOTIDE SEQUENCE</scope>
    <source>
        <strain evidence="1">P2</strain>
    </source>
</reference>
<comment type="caution">
    <text evidence="1">The sequence shown here is derived from an EMBL/GenBank/DDBJ whole genome shotgun (WGS) entry which is preliminary data.</text>
</comment>
<evidence type="ECO:0000313" key="1">
    <source>
        <dbReference type="EMBL" id="KAF9643161.1"/>
    </source>
</evidence>
<sequence length="155" mass="17799">MTVVPQRLYARTGDRKKHESIAFKVNGRLGIPIRDAIKKIYAGLEGRDDPVLVEQSSVIQLRLEWPGYPPWSRKIRLDDWKKASQRISLKKLATEVSKCLERFILVHADKHSDRECSDWRVGPEFIEVNRLVLIALDNVSKGSWQPRIGLLGECP</sequence>
<keyword evidence="2" id="KW-1185">Reference proteome</keyword>
<dbReference type="EMBL" id="MU118272">
    <property type="protein sequence ID" value="KAF9643161.1"/>
    <property type="molecule type" value="Genomic_DNA"/>
</dbReference>
<name>A0ACB6Z0G6_THEGA</name>
<protein>
    <submittedName>
        <fullName evidence="1">Uncharacterized protein</fullName>
    </submittedName>
</protein>
<proteinExistence type="predicted"/>
<gene>
    <name evidence="1" type="ORF">BDM02DRAFT_3104782</name>
</gene>
<evidence type="ECO:0000313" key="2">
    <source>
        <dbReference type="Proteomes" id="UP000886501"/>
    </source>
</evidence>
<reference evidence="1" key="2">
    <citation type="journal article" date="2020" name="Nat. Commun.">
        <title>Large-scale genome sequencing of mycorrhizal fungi provides insights into the early evolution of symbiotic traits.</title>
        <authorList>
            <person name="Miyauchi S."/>
            <person name="Kiss E."/>
            <person name="Kuo A."/>
            <person name="Drula E."/>
            <person name="Kohler A."/>
            <person name="Sanchez-Garcia M."/>
            <person name="Morin E."/>
            <person name="Andreopoulos B."/>
            <person name="Barry K.W."/>
            <person name="Bonito G."/>
            <person name="Buee M."/>
            <person name="Carver A."/>
            <person name="Chen C."/>
            <person name="Cichocki N."/>
            <person name="Clum A."/>
            <person name="Culley D."/>
            <person name="Crous P.W."/>
            <person name="Fauchery L."/>
            <person name="Girlanda M."/>
            <person name="Hayes R.D."/>
            <person name="Keri Z."/>
            <person name="LaButti K."/>
            <person name="Lipzen A."/>
            <person name="Lombard V."/>
            <person name="Magnuson J."/>
            <person name="Maillard F."/>
            <person name="Murat C."/>
            <person name="Nolan M."/>
            <person name="Ohm R.A."/>
            <person name="Pangilinan J."/>
            <person name="Pereira M.F."/>
            <person name="Perotto S."/>
            <person name="Peter M."/>
            <person name="Pfister S."/>
            <person name="Riley R."/>
            <person name="Sitrit Y."/>
            <person name="Stielow J.B."/>
            <person name="Szollosi G."/>
            <person name="Zifcakova L."/>
            <person name="Stursova M."/>
            <person name="Spatafora J.W."/>
            <person name="Tedersoo L."/>
            <person name="Vaario L.M."/>
            <person name="Yamada A."/>
            <person name="Yan M."/>
            <person name="Wang P."/>
            <person name="Xu J."/>
            <person name="Bruns T."/>
            <person name="Baldrian P."/>
            <person name="Vilgalys R."/>
            <person name="Dunand C."/>
            <person name="Henrissat B."/>
            <person name="Grigoriev I.V."/>
            <person name="Hibbett D."/>
            <person name="Nagy L.G."/>
            <person name="Martin F.M."/>
        </authorList>
    </citation>
    <scope>NUCLEOTIDE SEQUENCE</scope>
    <source>
        <strain evidence="1">P2</strain>
    </source>
</reference>
<dbReference type="Proteomes" id="UP000886501">
    <property type="component" value="Unassembled WGS sequence"/>
</dbReference>